<gene>
    <name evidence="1" type="ORF">AB5J54_40070</name>
</gene>
<dbReference type="EMBL" id="CP163444">
    <property type="protein sequence ID" value="XDQ76339.1"/>
    <property type="molecule type" value="Genomic_DNA"/>
</dbReference>
<dbReference type="RefSeq" id="WP_369148935.1">
    <property type="nucleotide sequence ID" value="NZ_CP163444.1"/>
</dbReference>
<protein>
    <submittedName>
        <fullName evidence="1">Class I SAM-dependent methyltransferase</fullName>
        <ecNumber evidence="1">2.1.1.-</ecNumber>
    </submittedName>
</protein>
<keyword evidence="1" id="KW-0489">Methyltransferase</keyword>
<organism evidence="1">
    <name type="scientific">Streptomyces sp. R44</name>
    <dbReference type="NCBI Taxonomy" id="3238633"/>
    <lineage>
        <taxon>Bacteria</taxon>
        <taxon>Bacillati</taxon>
        <taxon>Actinomycetota</taxon>
        <taxon>Actinomycetes</taxon>
        <taxon>Kitasatosporales</taxon>
        <taxon>Streptomycetaceae</taxon>
        <taxon>Streptomyces</taxon>
    </lineage>
</organism>
<accession>A0AB39TFA3</accession>
<dbReference type="InterPro" id="IPR029063">
    <property type="entry name" value="SAM-dependent_MTases_sf"/>
</dbReference>
<dbReference type="GO" id="GO:0032259">
    <property type="term" value="P:methylation"/>
    <property type="evidence" value="ECO:0007669"/>
    <property type="project" value="UniProtKB-KW"/>
</dbReference>
<keyword evidence="1" id="KW-0808">Transferase</keyword>
<name>A0AB39TFA3_9ACTN</name>
<dbReference type="Gene3D" id="3.40.50.150">
    <property type="entry name" value="Vaccinia Virus protein VP39"/>
    <property type="match status" value="1"/>
</dbReference>
<dbReference type="AlphaFoldDB" id="A0AB39TFA3"/>
<dbReference type="SUPFAM" id="SSF53335">
    <property type="entry name" value="S-adenosyl-L-methionine-dependent methyltransferases"/>
    <property type="match status" value="1"/>
</dbReference>
<sequence>MTAQDTAPTLLTRDRLDEVEGWFFDADRFLFDWLLTHQTAHGMQGDLLELGVYKGKSAIVIGYHAADGERFTVCDLFDAGEAPDDSTATEMRVYYPTLTRQVFEANYLRFHRRLPTVIQGPSSEVTGHVPARSCRFMHIDASHLYHHVRDDITAARELLTEDGVVALDDFRSPHTPGVAAATWEAVLTAGLKPVVLTESKLYGTWGAAEVLRDTLAARLTTHPTLWGVTEDVAGHTLLRVHSR</sequence>
<evidence type="ECO:0000313" key="1">
    <source>
        <dbReference type="EMBL" id="XDQ76339.1"/>
    </source>
</evidence>
<dbReference type="Pfam" id="PF13578">
    <property type="entry name" value="Methyltransf_24"/>
    <property type="match status" value="1"/>
</dbReference>
<proteinExistence type="predicted"/>
<dbReference type="GO" id="GO:0008168">
    <property type="term" value="F:methyltransferase activity"/>
    <property type="evidence" value="ECO:0007669"/>
    <property type="project" value="UniProtKB-KW"/>
</dbReference>
<reference evidence="1" key="1">
    <citation type="submission" date="2024-07" db="EMBL/GenBank/DDBJ databases">
        <authorList>
            <person name="Yu S.T."/>
        </authorList>
    </citation>
    <scope>NUCLEOTIDE SEQUENCE</scope>
    <source>
        <strain evidence="1">R44</strain>
    </source>
</reference>
<dbReference type="EC" id="2.1.1.-" evidence="1"/>